<sequence precursor="true">MNKFTWVTLWLLALAGLQGSLAFANAEPQQTSAVQPPRLQSLAELEEQAKTSRPLEINGWKSLFGGKVLFIRTPELPMLDLHVSFPAGSTQDGAHPGLAAATFSLLNEGVPGKDLSAILETFDSLGAKLGMSIDPDRASFSLRTLAATEKRDPALLLFTQILGEPLLTDESLSSVKKELTHILKTQQQDPSSQITHAMNELLMPGNPYAQPIYGTEKSVAALSREQIQAFHRQAYTASNVLITLVGDLTLEQAQAMSLQVFNALPAGSEMAGAMPISRRQGDTKSRHIEHPLSQTHIQLGQTGVTRQHPDYLALTVAHMIFGGQNPSSRLMKELREKRGLTYAVQLQSTFWKGGSAAVISLKTSPQFSEGAVKLVQSMYRDYLLTGPTQQELDDTLRQLRISTALNSASNAQILSRLVDINQNDLPLDLNFSVEQAQGLTVAQIKGALNKHFDADQWSVVTVGPNVEQRPLPLPASEVPQSMCRAETGFVAS</sequence>
<dbReference type="PANTHER" id="PTHR11851">
    <property type="entry name" value="METALLOPROTEASE"/>
    <property type="match status" value="1"/>
</dbReference>
<feature type="domain" description="Peptidase M16 C-terminal" evidence="2">
    <location>
        <begin position="222"/>
        <end position="399"/>
    </location>
</feature>
<dbReference type="InterPro" id="IPR007863">
    <property type="entry name" value="Peptidase_M16_C"/>
</dbReference>
<dbReference type="InterPro" id="IPR011249">
    <property type="entry name" value="Metalloenz_LuxS/M16"/>
</dbReference>
<protein>
    <recommendedName>
        <fullName evidence="2">Peptidase M16 C-terminal domain-containing protein</fullName>
    </recommendedName>
</protein>
<organism evidence="3 4">
    <name type="scientific">Pseudomonas fluorescens</name>
    <dbReference type="NCBI Taxonomy" id="294"/>
    <lineage>
        <taxon>Bacteria</taxon>
        <taxon>Pseudomonadati</taxon>
        <taxon>Pseudomonadota</taxon>
        <taxon>Gammaproteobacteria</taxon>
        <taxon>Pseudomonadales</taxon>
        <taxon>Pseudomonadaceae</taxon>
        <taxon>Pseudomonas</taxon>
    </lineage>
</organism>
<reference evidence="3 4" key="1">
    <citation type="submission" date="2019-09" db="EMBL/GenBank/DDBJ databases">
        <authorList>
            <person name="Chandra G."/>
            <person name="Truman W A."/>
        </authorList>
    </citation>
    <scope>NUCLEOTIDE SEQUENCE [LARGE SCALE GENOMIC DNA]</scope>
    <source>
        <strain evidence="3">PS880</strain>
    </source>
</reference>
<dbReference type="RefSeq" id="WP_150781293.1">
    <property type="nucleotide sequence ID" value="NZ_CABVIH010000022.1"/>
</dbReference>
<evidence type="ECO:0000256" key="1">
    <source>
        <dbReference type="SAM" id="SignalP"/>
    </source>
</evidence>
<name>A0A5E7MVH1_PSEFL</name>
<evidence type="ECO:0000313" key="4">
    <source>
        <dbReference type="Proteomes" id="UP000375525"/>
    </source>
</evidence>
<dbReference type="EMBL" id="CABVIH010000022">
    <property type="protein sequence ID" value="VVP28390.1"/>
    <property type="molecule type" value="Genomic_DNA"/>
</dbReference>
<evidence type="ECO:0000259" key="2">
    <source>
        <dbReference type="Pfam" id="PF05193"/>
    </source>
</evidence>
<gene>
    <name evidence="3" type="ORF">PS880_04207</name>
</gene>
<proteinExistence type="predicted"/>
<dbReference type="GO" id="GO:0046872">
    <property type="term" value="F:metal ion binding"/>
    <property type="evidence" value="ECO:0007669"/>
    <property type="project" value="InterPro"/>
</dbReference>
<accession>A0A5E7MVH1</accession>
<dbReference type="InterPro" id="IPR050361">
    <property type="entry name" value="MPP/UQCRC_Complex"/>
</dbReference>
<evidence type="ECO:0000313" key="3">
    <source>
        <dbReference type="EMBL" id="VVP28390.1"/>
    </source>
</evidence>
<dbReference type="Pfam" id="PF05193">
    <property type="entry name" value="Peptidase_M16_C"/>
    <property type="match status" value="1"/>
</dbReference>
<keyword evidence="1" id="KW-0732">Signal</keyword>
<dbReference type="Gene3D" id="3.30.830.10">
    <property type="entry name" value="Metalloenzyme, LuxS/M16 peptidase-like"/>
    <property type="match status" value="2"/>
</dbReference>
<feature type="signal peptide" evidence="1">
    <location>
        <begin position="1"/>
        <end position="26"/>
    </location>
</feature>
<dbReference type="SUPFAM" id="SSF63411">
    <property type="entry name" value="LuxS/MPP-like metallohydrolase"/>
    <property type="match status" value="2"/>
</dbReference>
<dbReference type="Proteomes" id="UP000375525">
    <property type="component" value="Unassembled WGS sequence"/>
</dbReference>
<dbReference type="PANTHER" id="PTHR11851:SF224">
    <property type="entry name" value="PROCESSING PROTEASE"/>
    <property type="match status" value="1"/>
</dbReference>
<feature type="chain" id="PRO_5023028642" description="Peptidase M16 C-terminal domain-containing protein" evidence="1">
    <location>
        <begin position="27"/>
        <end position="492"/>
    </location>
</feature>
<dbReference type="OrthoDB" id="7015349at2"/>
<dbReference type="AlphaFoldDB" id="A0A5E7MVH1"/>